<comment type="similarity">
    <text evidence="3 13">Belongs to the G-protein coupled receptor 1 family.</text>
</comment>
<evidence type="ECO:0000256" key="1">
    <source>
        <dbReference type="ARBA" id="ARBA00003878"/>
    </source>
</evidence>
<dbReference type="FunFam" id="1.20.1070.10:FF:000033">
    <property type="entry name" value="Vomeronasal type-1 receptor"/>
    <property type="match status" value="1"/>
</dbReference>
<evidence type="ECO:0000256" key="3">
    <source>
        <dbReference type="ARBA" id="ARBA00010663"/>
    </source>
</evidence>
<accession>A0A6P5MA66</accession>
<dbReference type="GO" id="GO:0016503">
    <property type="term" value="F:pheromone receptor activity"/>
    <property type="evidence" value="ECO:0007669"/>
    <property type="project" value="InterPro"/>
</dbReference>
<dbReference type="InterPro" id="IPR017452">
    <property type="entry name" value="GPCR_Rhodpsn_7TM"/>
</dbReference>
<evidence type="ECO:0000313" key="16">
    <source>
        <dbReference type="RefSeq" id="XP_020865379.1"/>
    </source>
</evidence>
<reference evidence="16" key="1">
    <citation type="submission" date="2025-08" db="UniProtKB">
        <authorList>
            <consortium name="RefSeq"/>
        </authorList>
    </citation>
    <scope>IDENTIFICATION</scope>
    <source>
        <tissue evidence="16">Spleen</tissue>
    </source>
</reference>
<dbReference type="KEGG" id="pcw:110223941"/>
<evidence type="ECO:0000313" key="15">
    <source>
        <dbReference type="Proteomes" id="UP000515140"/>
    </source>
</evidence>
<dbReference type="SUPFAM" id="SSF81321">
    <property type="entry name" value="Family A G protein-coupled receptor-like"/>
    <property type="match status" value="1"/>
</dbReference>
<feature type="transmembrane region" description="Helical" evidence="13">
    <location>
        <begin position="128"/>
        <end position="150"/>
    </location>
</feature>
<evidence type="ECO:0000256" key="13">
    <source>
        <dbReference type="RuleBase" id="RU364061"/>
    </source>
</evidence>
<feature type="transmembrane region" description="Helical" evidence="13">
    <location>
        <begin position="83"/>
        <end position="108"/>
    </location>
</feature>
<evidence type="ECO:0000256" key="2">
    <source>
        <dbReference type="ARBA" id="ARBA00004651"/>
    </source>
</evidence>
<feature type="domain" description="G-protein coupled receptors family 1 profile" evidence="14">
    <location>
        <begin position="22"/>
        <end position="285"/>
    </location>
</feature>
<keyword evidence="5 13" id="KW-0589">Pheromone response</keyword>
<dbReference type="PRINTS" id="PR01534">
    <property type="entry name" value="VOMERONASL1R"/>
</dbReference>
<gene>
    <name evidence="16" type="primary">LOC110223941</name>
</gene>
<keyword evidence="11" id="KW-0325">Glycoprotein</keyword>
<feature type="transmembrane region" description="Helical" evidence="13">
    <location>
        <begin position="234"/>
        <end position="259"/>
    </location>
</feature>
<feature type="transmembrane region" description="Helical" evidence="13">
    <location>
        <begin position="12"/>
        <end position="36"/>
    </location>
</feature>
<comment type="subcellular location">
    <subcellularLocation>
        <location evidence="2 13">Cell membrane</location>
        <topology evidence="2 13">Multi-pass membrane protein</topology>
    </subcellularLocation>
</comment>
<sequence>MLTFDENLGIVYLLPTVVGFLGNCFLLFLNTFNYLIAQRTRGIKLIIIHLAFSNVMVLLFRGIPTTTRLWRVKCLLDKTGIKIITYMQTLTRSVSSCSTCFLSVFQAITISPNNSIWARLKTREPKGIIPCILLCWLFNPLLCVILLQYLDGPKNRTDSKYGCNNGYRSLDLNNNNHVKIIIIICIYDTFFVCLMMFSSAHMVSILYRHKKHVKHLHSNSLSSKISPETRATQAILLLVGIYVLLNVFSPIFSLCMFYFKNINTWVMHTSAFLSLWYPTVSPFILISTDNQIPRTCAH</sequence>
<dbReference type="PANTHER" id="PTHR24062">
    <property type="entry name" value="VOMERONASAL TYPE-1 RECEPTOR"/>
    <property type="match status" value="1"/>
</dbReference>
<dbReference type="GO" id="GO:0005886">
    <property type="term" value="C:plasma membrane"/>
    <property type="evidence" value="ECO:0007669"/>
    <property type="project" value="UniProtKB-SubCell"/>
</dbReference>
<dbReference type="Gene3D" id="1.20.1070.10">
    <property type="entry name" value="Rhodopsin 7-helix transmembrane proteins"/>
    <property type="match status" value="1"/>
</dbReference>
<dbReference type="RefSeq" id="XP_020865379.1">
    <property type="nucleotide sequence ID" value="XM_021009720.1"/>
</dbReference>
<keyword evidence="4 13" id="KW-1003">Cell membrane</keyword>
<keyword evidence="9 13" id="KW-0472">Membrane</keyword>
<feature type="transmembrane region" description="Helical" evidence="13">
    <location>
        <begin position="43"/>
        <end position="63"/>
    </location>
</feature>
<organism evidence="15 16">
    <name type="scientific">Phascolarctos cinereus</name>
    <name type="common">Koala</name>
    <dbReference type="NCBI Taxonomy" id="38626"/>
    <lineage>
        <taxon>Eukaryota</taxon>
        <taxon>Metazoa</taxon>
        <taxon>Chordata</taxon>
        <taxon>Craniata</taxon>
        <taxon>Vertebrata</taxon>
        <taxon>Euteleostomi</taxon>
        <taxon>Mammalia</taxon>
        <taxon>Metatheria</taxon>
        <taxon>Diprotodontia</taxon>
        <taxon>Phascolarctidae</taxon>
        <taxon>Phascolarctos</taxon>
    </lineage>
</organism>
<protein>
    <recommendedName>
        <fullName evidence="13">Vomeronasal type-1 receptor</fullName>
    </recommendedName>
</protein>
<dbReference type="PROSITE" id="PS50262">
    <property type="entry name" value="G_PROTEIN_RECEP_F1_2"/>
    <property type="match status" value="1"/>
</dbReference>
<keyword evidence="15" id="KW-1185">Reference proteome</keyword>
<evidence type="ECO:0000256" key="4">
    <source>
        <dbReference type="ARBA" id="ARBA00022475"/>
    </source>
</evidence>
<keyword evidence="12 13" id="KW-0807">Transducer</keyword>
<keyword evidence="7 13" id="KW-1133">Transmembrane helix</keyword>
<proteinExistence type="inferred from homology"/>
<dbReference type="InParanoid" id="A0A6P5MA66"/>
<evidence type="ECO:0000256" key="7">
    <source>
        <dbReference type="ARBA" id="ARBA00022989"/>
    </source>
</evidence>
<name>A0A6P5MA66_PHACI</name>
<dbReference type="Proteomes" id="UP000515140">
    <property type="component" value="Unplaced"/>
</dbReference>
<dbReference type="AlphaFoldDB" id="A0A6P5MA66"/>
<evidence type="ECO:0000256" key="6">
    <source>
        <dbReference type="ARBA" id="ARBA00022692"/>
    </source>
</evidence>
<evidence type="ECO:0000256" key="10">
    <source>
        <dbReference type="ARBA" id="ARBA00023170"/>
    </source>
</evidence>
<evidence type="ECO:0000256" key="8">
    <source>
        <dbReference type="ARBA" id="ARBA00023040"/>
    </source>
</evidence>
<keyword evidence="6 13" id="KW-0812">Transmembrane</keyword>
<evidence type="ECO:0000256" key="11">
    <source>
        <dbReference type="ARBA" id="ARBA00023180"/>
    </source>
</evidence>
<feature type="transmembrane region" description="Helical" evidence="13">
    <location>
        <begin position="265"/>
        <end position="286"/>
    </location>
</feature>
<comment type="function">
    <text evidence="1">Putative pheromone receptor.</text>
</comment>
<evidence type="ECO:0000259" key="14">
    <source>
        <dbReference type="PROSITE" id="PS50262"/>
    </source>
</evidence>
<dbReference type="InterPro" id="IPR004072">
    <property type="entry name" value="Vmron_rcpt_1"/>
</dbReference>
<evidence type="ECO:0000256" key="5">
    <source>
        <dbReference type="ARBA" id="ARBA00022507"/>
    </source>
</evidence>
<evidence type="ECO:0000256" key="9">
    <source>
        <dbReference type="ARBA" id="ARBA00023136"/>
    </source>
</evidence>
<dbReference type="GO" id="GO:0019236">
    <property type="term" value="P:response to pheromone"/>
    <property type="evidence" value="ECO:0007669"/>
    <property type="project" value="UniProtKB-KW"/>
</dbReference>
<dbReference type="GeneID" id="110223941"/>
<dbReference type="GO" id="GO:0007606">
    <property type="term" value="P:sensory perception of chemical stimulus"/>
    <property type="evidence" value="ECO:0007669"/>
    <property type="project" value="UniProtKB-ARBA"/>
</dbReference>
<feature type="transmembrane region" description="Helical" evidence="13">
    <location>
        <begin position="180"/>
        <end position="207"/>
    </location>
</feature>
<keyword evidence="8 13" id="KW-0297">G-protein coupled receptor</keyword>
<evidence type="ECO:0000256" key="12">
    <source>
        <dbReference type="ARBA" id="ARBA00023224"/>
    </source>
</evidence>
<dbReference type="Pfam" id="PF03402">
    <property type="entry name" value="V1R"/>
    <property type="match status" value="1"/>
</dbReference>
<keyword evidence="10 13" id="KW-0675">Receptor</keyword>